<dbReference type="PANTHER" id="PTHR43768:SF3">
    <property type="entry name" value="TREHALOSE 6-PHOSPHATE PHOSPHATASE"/>
    <property type="match status" value="1"/>
</dbReference>
<dbReference type="NCBIfam" id="TIGR00685">
    <property type="entry name" value="T6PP"/>
    <property type="match status" value="1"/>
</dbReference>
<name>A0ABQ1JF49_9PROT</name>
<comment type="similarity">
    <text evidence="2">Belongs to the trehalose phosphatase family.</text>
</comment>
<dbReference type="Gene3D" id="3.40.50.1000">
    <property type="entry name" value="HAD superfamily/HAD-like"/>
    <property type="match status" value="1"/>
</dbReference>
<dbReference type="RefSeq" id="WP_084391442.1">
    <property type="nucleotide sequence ID" value="NZ_BMKF01000001.1"/>
</dbReference>
<accession>A0ABQ1JF49</accession>
<dbReference type="PANTHER" id="PTHR43768">
    <property type="entry name" value="TREHALOSE 6-PHOSPHATE PHOSPHATASE"/>
    <property type="match status" value="1"/>
</dbReference>
<dbReference type="Proteomes" id="UP000628854">
    <property type="component" value="Unassembled WGS sequence"/>
</dbReference>
<keyword evidence="2" id="KW-0479">Metal-binding</keyword>
<dbReference type="SUPFAM" id="SSF56784">
    <property type="entry name" value="HAD-like"/>
    <property type="match status" value="1"/>
</dbReference>
<dbReference type="InterPro" id="IPR003337">
    <property type="entry name" value="Trehalose_PPase"/>
</dbReference>
<organism evidence="4 5">
    <name type="scientific">Henriciella pelagia</name>
    <dbReference type="NCBI Taxonomy" id="1977912"/>
    <lineage>
        <taxon>Bacteria</taxon>
        <taxon>Pseudomonadati</taxon>
        <taxon>Pseudomonadota</taxon>
        <taxon>Alphaproteobacteria</taxon>
        <taxon>Hyphomonadales</taxon>
        <taxon>Hyphomonadaceae</taxon>
        <taxon>Henriciella</taxon>
    </lineage>
</organism>
<keyword evidence="1 2" id="KW-0378">Hydrolase</keyword>
<feature type="compositionally biased region" description="Polar residues" evidence="3">
    <location>
        <begin position="231"/>
        <end position="243"/>
    </location>
</feature>
<dbReference type="EMBL" id="BMKF01000001">
    <property type="protein sequence ID" value="GGB64531.1"/>
    <property type="molecule type" value="Genomic_DNA"/>
</dbReference>
<dbReference type="EC" id="3.1.3.12" evidence="2"/>
<evidence type="ECO:0000256" key="1">
    <source>
        <dbReference type="ARBA" id="ARBA00022801"/>
    </source>
</evidence>
<protein>
    <recommendedName>
        <fullName evidence="2">Trehalose 6-phosphate phosphatase</fullName>
        <ecNumber evidence="2">3.1.3.12</ecNumber>
    </recommendedName>
</protein>
<gene>
    <name evidence="4" type="ORF">GCM10011503_11640</name>
</gene>
<comment type="caution">
    <text evidence="4">The sequence shown here is derived from an EMBL/GenBank/DDBJ whole genome shotgun (WGS) entry which is preliminary data.</text>
</comment>
<comment type="function">
    <text evidence="2">Removes the phosphate from trehalose 6-phosphate to produce free trehalose.</text>
</comment>
<comment type="catalytic activity">
    <reaction evidence="2">
        <text>alpha,alpha-trehalose 6-phosphate + H2O = alpha,alpha-trehalose + phosphate</text>
        <dbReference type="Rhea" id="RHEA:23420"/>
        <dbReference type="ChEBI" id="CHEBI:15377"/>
        <dbReference type="ChEBI" id="CHEBI:16551"/>
        <dbReference type="ChEBI" id="CHEBI:43474"/>
        <dbReference type="ChEBI" id="CHEBI:58429"/>
        <dbReference type="EC" id="3.1.3.12"/>
    </reaction>
</comment>
<reference evidence="5" key="1">
    <citation type="journal article" date="2019" name="Int. J. Syst. Evol. Microbiol.">
        <title>The Global Catalogue of Microorganisms (GCM) 10K type strain sequencing project: providing services to taxonomists for standard genome sequencing and annotation.</title>
        <authorList>
            <consortium name="The Broad Institute Genomics Platform"/>
            <consortium name="The Broad Institute Genome Sequencing Center for Infectious Disease"/>
            <person name="Wu L."/>
            <person name="Ma J."/>
        </authorList>
    </citation>
    <scope>NUCLEOTIDE SEQUENCE [LARGE SCALE GENOMIC DNA]</scope>
    <source>
        <strain evidence="5">CGMCC 1.15928</strain>
    </source>
</reference>
<evidence type="ECO:0000256" key="2">
    <source>
        <dbReference type="RuleBase" id="RU361117"/>
    </source>
</evidence>
<evidence type="ECO:0000313" key="4">
    <source>
        <dbReference type="EMBL" id="GGB64531.1"/>
    </source>
</evidence>
<evidence type="ECO:0000256" key="3">
    <source>
        <dbReference type="SAM" id="MobiDB-lite"/>
    </source>
</evidence>
<evidence type="ECO:0000313" key="5">
    <source>
        <dbReference type="Proteomes" id="UP000628854"/>
    </source>
</evidence>
<dbReference type="InterPro" id="IPR023214">
    <property type="entry name" value="HAD_sf"/>
</dbReference>
<feature type="region of interest" description="Disordered" evidence="3">
    <location>
        <begin position="215"/>
        <end position="243"/>
    </location>
</feature>
<sequence length="243" mass="25980">MSNLMADLPRLTKRSALFLDFDGTLAPIQDDPDTVAMPGETLAAINRLQLFVAEAICIISGRDIRDLSSRVPLSHWRAGGHGLEICKPGEAPATVAASPPRSLSNAVEMSVRGLEGVRIEHKGPVFAVHFRRAPELGDTLLARLSDTVADQPDYKVQAGKMVIEVKPVSANKGRALESLMGQPPFAGRSPIMIGDDTTDEDAFVVANRLGGTSIKVGEGPTEAHHRLETPDSVTSWLSEQGQG</sequence>
<proteinExistence type="inferred from homology"/>
<keyword evidence="2" id="KW-0460">Magnesium</keyword>
<comment type="cofactor">
    <cofactor evidence="2">
        <name>Mg(2+)</name>
        <dbReference type="ChEBI" id="CHEBI:18420"/>
    </cofactor>
</comment>
<keyword evidence="5" id="KW-1185">Reference proteome</keyword>
<dbReference type="Gene3D" id="3.30.70.1020">
    <property type="entry name" value="Trehalose-6-phosphate phosphatase related protein, domain 2"/>
    <property type="match status" value="1"/>
</dbReference>
<comment type="pathway">
    <text evidence="2">Glycan biosynthesis; trehalose biosynthesis.</text>
</comment>
<dbReference type="Pfam" id="PF02358">
    <property type="entry name" value="Trehalose_PPase"/>
    <property type="match status" value="1"/>
</dbReference>
<dbReference type="InterPro" id="IPR044651">
    <property type="entry name" value="OTSB-like"/>
</dbReference>
<dbReference type="InterPro" id="IPR036412">
    <property type="entry name" value="HAD-like_sf"/>
</dbReference>
<dbReference type="CDD" id="cd01627">
    <property type="entry name" value="HAD_TPP"/>
    <property type="match status" value="1"/>
</dbReference>